<dbReference type="InterPro" id="IPR003593">
    <property type="entry name" value="AAA+_ATPase"/>
</dbReference>
<dbReference type="GO" id="GO:0009360">
    <property type="term" value="C:DNA polymerase III complex"/>
    <property type="evidence" value="ECO:0007669"/>
    <property type="project" value="InterPro"/>
</dbReference>
<comment type="function">
    <text evidence="8">DNA polymerase III is a complex, multichain enzyme responsible for most of the replicative synthesis in bacteria. This DNA polymerase also exhibits 3' to 5' exonuclease activity.</text>
</comment>
<evidence type="ECO:0000256" key="4">
    <source>
        <dbReference type="ARBA" id="ARBA00022833"/>
    </source>
</evidence>
<dbReference type="GO" id="GO:0003887">
    <property type="term" value="F:DNA-directed DNA polymerase activity"/>
    <property type="evidence" value="ECO:0007669"/>
    <property type="project" value="UniProtKB-KW"/>
</dbReference>
<reference evidence="11 12" key="1">
    <citation type="submission" date="2019-03" db="EMBL/GenBank/DDBJ databases">
        <title>Genomic Encyclopedia of Type Strains, Phase III (KMG-III): the genomes of soil and plant-associated and newly described type strains.</title>
        <authorList>
            <person name="Whitman W."/>
        </authorList>
    </citation>
    <scope>NUCLEOTIDE SEQUENCE [LARGE SCALE GENOMIC DNA]</scope>
    <source>
        <strain evidence="11 12">CECT 8455</strain>
    </source>
</reference>
<keyword evidence="8" id="KW-0235">DNA replication</keyword>
<dbReference type="InterPro" id="IPR008921">
    <property type="entry name" value="DNA_pol3_clamp-load_cplx_C"/>
</dbReference>
<comment type="catalytic activity">
    <reaction evidence="7 8">
        <text>DNA(n) + a 2'-deoxyribonucleoside 5'-triphosphate = DNA(n+1) + diphosphate</text>
        <dbReference type="Rhea" id="RHEA:22508"/>
        <dbReference type="Rhea" id="RHEA-COMP:17339"/>
        <dbReference type="Rhea" id="RHEA-COMP:17340"/>
        <dbReference type="ChEBI" id="CHEBI:33019"/>
        <dbReference type="ChEBI" id="CHEBI:61560"/>
        <dbReference type="ChEBI" id="CHEBI:173112"/>
        <dbReference type="EC" id="2.7.7.7"/>
    </reaction>
</comment>
<dbReference type="InterPro" id="IPR001270">
    <property type="entry name" value="ClpA/B"/>
</dbReference>
<evidence type="ECO:0000256" key="9">
    <source>
        <dbReference type="SAM" id="MobiDB-lite"/>
    </source>
</evidence>
<dbReference type="GO" id="GO:0005524">
    <property type="term" value="F:ATP binding"/>
    <property type="evidence" value="ECO:0007669"/>
    <property type="project" value="UniProtKB-KW"/>
</dbReference>
<dbReference type="SMART" id="SM00382">
    <property type="entry name" value="AAA"/>
    <property type="match status" value="1"/>
</dbReference>
<feature type="region of interest" description="Disordered" evidence="9">
    <location>
        <begin position="440"/>
        <end position="466"/>
    </location>
</feature>
<keyword evidence="2" id="KW-0479">Metal-binding</keyword>
<sequence>MEPFIVSARKYRPQTFKDVVGQQSITNTLQNAIDQNHLAQALLFCGPRGVGKTTCARILAKQINSDGTEQENEDFAFNIFELDAASNNSVDDIRNLIDQVRIPPQVGKYKVYIIDEVHMLSQSAFNAFLKTLEEPPKHAIFILATTEKHKIIPTILSRCQIFDFKRITVKDAAEYLKYIAENQGINAEEDALHIIAQKADGAMRDALSIFDRVVSFSGTELTRKAVTENLNVLDYDTYFEATDLILEHNIPGLLLLFNKTLSLGFDGHHFISGLASHFRDLMVCQHPDTITLLEVGEAAQQLYRDQSKKTSPSFLLKGLEISNDCDLKYKTSKNQRLLVELTLMKLASINFDGEKKNPESVALRNKTIDFIAPSAFYNQVPKAPIKESELKSVTGNQPAATEIEVPKETLAPNKTNETPAESKLIVKTTEIEAEQAIVKTKEHQEETKKAPTANTDTDGKKPIINRPTKRVSGLSISSLNAKKQHELNKIEVVIDENNLPKDNFTEEDLRKHWADFIEIIDKKGQKILASNLHSDIPKLKEGFAIHLELPNGTMKKEIEREQFALMEYLRAKLNNHFVHLDIVVNETTSTKFAFTPEEKYEKLREKNPVIDLLRSEFDLYL</sequence>
<dbReference type="Pfam" id="PF13177">
    <property type="entry name" value="DNA_pol3_delta2"/>
    <property type="match status" value="1"/>
</dbReference>
<evidence type="ECO:0000313" key="12">
    <source>
        <dbReference type="Proteomes" id="UP000295274"/>
    </source>
</evidence>
<dbReference type="InterPro" id="IPR012763">
    <property type="entry name" value="DNA_pol_III_sug/sutau_N"/>
</dbReference>
<dbReference type="Proteomes" id="UP000295274">
    <property type="component" value="Unassembled WGS sequence"/>
</dbReference>
<protein>
    <recommendedName>
        <fullName evidence="8">DNA polymerase III subunit gamma/tau</fullName>
        <ecNumber evidence="8">2.7.7.7</ecNumber>
    </recommendedName>
</protein>
<name>A0A4R7D0B5_9FLAO</name>
<dbReference type="PANTHER" id="PTHR11669">
    <property type="entry name" value="REPLICATION FACTOR C / DNA POLYMERASE III GAMMA-TAU SUBUNIT"/>
    <property type="match status" value="1"/>
</dbReference>
<evidence type="ECO:0000256" key="5">
    <source>
        <dbReference type="ARBA" id="ARBA00022840"/>
    </source>
</evidence>
<dbReference type="Gene3D" id="3.40.50.300">
    <property type="entry name" value="P-loop containing nucleotide triphosphate hydrolases"/>
    <property type="match status" value="1"/>
</dbReference>
<keyword evidence="8" id="KW-0548">Nucleotidyltransferase</keyword>
<dbReference type="NCBIfam" id="NF011531">
    <property type="entry name" value="PRK14971.1"/>
    <property type="match status" value="1"/>
</dbReference>
<comment type="subunit">
    <text evidence="8">DNA polymerase III contains a core (composed of alpha, epsilon and theta chains) that associates with a tau subunit. This core dimerizes to form the POLIII' complex. PolIII' associates with the gamma complex (composed of gamma, delta, delta', psi and chi chains) and with the beta chain to form the complete DNA polymerase III complex.</text>
</comment>
<evidence type="ECO:0000256" key="7">
    <source>
        <dbReference type="ARBA" id="ARBA00049244"/>
    </source>
</evidence>
<comment type="similarity">
    <text evidence="1 8">Belongs to the DnaX/STICHEL family.</text>
</comment>
<keyword evidence="8" id="KW-0808">Transferase</keyword>
<dbReference type="NCBIfam" id="NF004046">
    <property type="entry name" value="PRK05563.1"/>
    <property type="match status" value="1"/>
</dbReference>
<dbReference type="SUPFAM" id="SSF52540">
    <property type="entry name" value="P-loop containing nucleoside triphosphate hydrolases"/>
    <property type="match status" value="1"/>
</dbReference>
<feature type="domain" description="AAA+ ATPase" evidence="10">
    <location>
        <begin position="38"/>
        <end position="168"/>
    </location>
</feature>
<proteinExistence type="inferred from homology"/>
<dbReference type="RefSeq" id="WP_133673405.1">
    <property type="nucleotide sequence ID" value="NZ_SNZW01000015.1"/>
</dbReference>
<organism evidence="11 12">
    <name type="scientific">Maribacter caenipelagi</name>
    <dbReference type="NCBI Taxonomy" id="1447781"/>
    <lineage>
        <taxon>Bacteria</taxon>
        <taxon>Pseudomonadati</taxon>
        <taxon>Bacteroidota</taxon>
        <taxon>Flavobacteriia</taxon>
        <taxon>Flavobacteriales</taxon>
        <taxon>Flavobacteriaceae</taxon>
        <taxon>Maribacter</taxon>
    </lineage>
</organism>
<comment type="caution">
    <text evidence="11">The sequence shown here is derived from an EMBL/GenBank/DDBJ whole genome shotgun (WGS) entry which is preliminary data.</text>
</comment>
<dbReference type="Gene3D" id="1.10.8.60">
    <property type="match status" value="1"/>
</dbReference>
<dbReference type="CDD" id="cd00009">
    <property type="entry name" value="AAA"/>
    <property type="match status" value="1"/>
</dbReference>
<keyword evidence="6 8" id="KW-0239">DNA-directed DNA polymerase</keyword>
<gene>
    <name evidence="8" type="primary">dnaX</name>
    <name evidence="11" type="ORF">DFQ03_2460</name>
</gene>
<dbReference type="PRINTS" id="PR00300">
    <property type="entry name" value="CLPPROTEASEA"/>
</dbReference>
<evidence type="ECO:0000259" key="10">
    <source>
        <dbReference type="SMART" id="SM00382"/>
    </source>
</evidence>
<evidence type="ECO:0000256" key="3">
    <source>
        <dbReference type="ARBA" id="ARBA00022741"/>
    </source>
</evidence>
<keyword evidence="4" id="KW-0862">Zinc</keyword>
<evidence type="ECO:0000256" key="8">
    <source>
        <dbReference type="RuleBase" id="RU364063"/>
    </source>
</evidence>
<dbReference type="Pfam" id="PF22608">
    <property type="entry name" value="DNAX_ATPase_lid"/>
    <property type="match status" value="1"/>
</dbReference>
<evidence type="ECO:0000256" key="1">
    <source>
        <dbReference type="ARBA" id="ARBA00006360"/>
    </source>
</evidence>
<evidence type="ECO:0000313" key="11">
    <source>
        <dbReference type="EMBL" id="TDS14373.1"/>
    </source>
</evidence>
<evidence type="ECO:0000256" key="2">
    <source>
        <dbReference type="ARBA" id="ARBA00022723"/>
    </source>
</evidence>
<dbReference type="PANTHER" id="PTHR11669:SF0">
    <property type="entry name" value="PROTEIN STICHEL-LIKE 2"/>
    <property type="match status" value="1"/>
</dbReference>
<keyword evidence="5 8" id="KW-0067">ATP-binding</keyword>
<dbReference type="OrthoDB" id="9810148at2"/>
<evidence type="ECO:0000256" key="6">
    <source>
        <dbReference type="ARBA" id="ARBA00022932"/>
    </source>
</evidence>
<dbReference type="SUPFAM" id="SSF48019">
    <property type="entry name" value="post-AAA+ oligomerization domain-like"/>
    <property type="match status" value="1"/>
</dbReference>
<dbReference type="InterPro" id="IPR027417">
    <property type="entry name" value="P-loop_NTPase"/>
</dbReference>
<keyword evidence="3 8" id="KW-0547">Nucleotide-binding</keyword>
<accession>A0A4R7D0B5</accession>
<feature type="compositionally biased region" description="Basic and acidic residues" evidence="9">
    <location>
        <begin position="440"/>
        <end position="449"/>
    </location>
</feature>
<dbReference type="NCBIfam" id="TIGR02397">
    <property type="entry name" value="dnaX_nterm"/>
    <property type="match status" value="1"/>
</dbReference>
<dbReference type="InterPro" id="IPR005790">
    <property type="entry name" value="DNA_polIII_delta"/>
</dbReference>
<dbReference type="GO" id="GO:0046872">
    <property type="term" value="F:metal ion binding"/>
    <property type="evidence" value="ECO:0007669"/>
    <property type="project" value="UniProtKB-KW"/>
</dbReference>
<dbReference type="Gene3D" id="1.20.272.10">
    <property type="match status" value="1"/>
</dbReference>
<dbReference type="EC" id="2.7.7.7" evidence="8"/>
<dbReference type="AlphaFoldDB" id="A0A4R7D0B5"/>
<dbReference type="EMBL" id="SNZW01000015">
    <property type="protein sequence ID" value="TDS14373.1"/>
    <property type="molecule type" value="Genomic_DNA"/>
</dbReference>
<dbReference type="GO" id="GO:0006261">
    <property type="term" value="P:DNA-templated DNA replication"/>
    <property type="evidence" value="ECO:0007669"/>
    <property type="project" value="TreeGrafter"/>
</dbReference>
<dbReference type="CDD" id="cd18137">
    <property type="entry name" value="HLD_clamp_pol_III_gamma_tau"/>
    <property type="match status" value="1"/>
</dbReference>
<dbReference type="GO" id="GO:0003677">
    <property type="term" value="F:DNA binding"/>
    <property type="evidence" value="ECO:0007669"/>
    <property type="project" value="InterPro"/>
</dbReference>
<dbReference type="InterPro" id="IPR045085">
    <property type="entry name" value="HLD_clamp_pol_III_gamma_tau"/>
</dbReference>
<dbReference type="InterPro" id="IPR050238">
    <property type="entry name" value="DNA_Rep/Repair_Clamp_Loader"/>
</dbReference>
<keyword evidence="12" id="KW-1185">Reference proteome</keyword>
<dbReference type="NCBIfam" id="TIGR01128">
    <property type="entry name" value="holA"/>
    <property type="match status" value="1"/>
</dbReference>